<dbReference type="Proteomes" id="UP000824890">
    <property type="component" value="Unassembled WGS sequence"/>
</dbReference>
<dbReference type="PROSITE" id="PS51752">
    <property type="entry name" value="JACALIN_LECTIN"/>
    <property type="match status" value="5"/>
</dbReference>
<evidence type="ECO:0000313" key="6">
    <source>
        <dbReference type="Proteomes" id="UP000824890"/>
    </source>
</evidence>
<feature type="domain" description="Jacalin-type lectin" evidence="4">
    <location>
        <begin position="21"/>
        <end position="163"/>
    </location>
</feature>
<dbReference type="PANTHER" id="PTHR47293:SF66">
    <property type="entry name" value="JACALIN-RELATED LECTIN 11-RELATED"/>
    <property type="match status" value="1"/>
</dbReference>
<evidence type="ECO:0000256" key="1">
    <source>
        <dbReference type="ARBA" id="ARBA00006568"/>
    </source>
</evidence>
<evidence type="ECO:0000313" key="5">
    <source>
        <dbReference type="EMBL" id="KAH0926012.1"/>
    </source>
</evidence>
<sequence>MHMTKTFLATKSLDTTQYTMVLKVEAKGGNGGKEWDDGFDYEGVTKIHVRGGREGIQFIMFEYVKAGKATVGPIHGVSDRRGLTQTLEIKHMENEHLVSVEGYYNESTGVIQSLQFETNMKTSDLIGYDEGTKFSLRARGKKIIGFHGFAEKNLNSLGAYFIRMPPTKSAMQGGQTTGVGYDDGGDYDGVKKVVVTTDGTAIRHIKFHYDKAGNEEIRERGVTTGTQHEFTINHPYEYITSVEGSYAVTQPYNCIVLTSLTFKTSKGRTSSTIGPVTGTKFVLESKGNAIVGFHGRVGSCVDSIGAYYSQVFPSQETALKVEPKGGKGGVQWDDGSDYEGVTKIHVRGGLEGIQFIKFEYKKAGQTIVGPVHGVSGRGMTQTFDIIHLENEYLRSVEGYYDESTGVIQSLRFITNQKTSDLMGFNEGTKFSLAANGKKIIGFHGFAEKNLNSLGAYFIRIPSTKSAMEGGQTTGRSYDDGGDCDGLRKVYVTFDGTAIRHIKFDYDIAGQVEMRQRGVKEGTEYEFEVDHPREYITSVEGSYAVTQPYGCIVLRSLIFKTSKGRTSSNIGTVTGTKFVHESKGNVIVGFHGRVGSCIDSIGVYYSPFSPPSPPSEKLQGHGGDGGDFWDDGVFKNVKKIYVGQGDVGIASLMFEYENETSEMIVGKEHGKKTLLGYEEFELDYPSEYITSIEGCHDNVVGAESGVITMLRFKTNKRTSPPFGLESASSFAIQKEGYKIVGFHGKSSALINQIGVHVVPITE</sequence>
<accession>A0ABQ8D9H5</accession>
<proteinExistence type="inferred from homology"/>
<dbReference type="SUPFAM" id="SSF51101">
    <property type="entry name" value="Mannose-binding lectins"/>
    <property type="match status" value="5"/>
</dbReference>
<dbReference type="InterPro" id="IPR001229">
    <property type="entry name" value="Jacalin-like_lectin_dom"/>
</dbReference>
<feature type="domain" description="Jacalin-type lectin" evidence="4">
    <location>
        <begin position="166"/>
        <end position="310"/>
    </location>
</feature>
<keyword evidence="6" id="KW-1185">Reference proteome</keyword>
<protein>
    <recommendedName>
        <fullName evidence="4">Jacalin-type lectin domain-containing protein</fullName>
    </recommendedName>
</protein>
<feature type="domain" description="Jacalin-type lectin" evidence="4">
    <location>
        <begin position="318"/>
        <end position="459"/>
    </location>
</feature>
<gene>
    <name evidence="5" type="ORF">HID58_018268</name>
</gene>
<dbReference type="EMBL" id="JAGKQM010000005">
    <property type="protein sequence ID" value="KAH0926012.1"/>
    <property type="molecule type" value="Genomic_DNA"/>
</dbReference>
<organism evidence="5 6">
    <name type="scientific">Brassica napus</name>
    <name type="common">Rape</name>
    <dbReference type="NCBI Taxonomy" id="3708"/>
    <lineage>
        <taxon>Eukaryota</taxon>
        <taxon>Viridiplantae</taxon>
        <taxon>Streptophyta</taxon>
        <taxon>Embryophyta</taxon>
        <taxon>Tracheophyta</taxon>
        <taxon>Spermatophyta</taxon>
        <taxon>Magnoliopsida</taxon>
        <taxon>eudicotyledons</taxon>
        <taxon>Gunneridae</taxon>
        <taxon>Pentapetalae</taxon>
        <taxon>rosids</taxon>
        <taxon>malvids</taxon>
        <taxon>Brassicales</taxon>
        <taxon>Brassicaceae</taxon>
        <taxon>Brassiceae</taxon>
        <taxon>Brassica</taxon>
    </lineage>
</organism>
<keyword evidence="2" id="KW-0430">Lectin</keyword>
<feature type="domain" description="Jacalin-type lectin" evidence="4">
    <location>
        <begin position="462"/>
        <end position="606"/>
    </location>
</feature>
<dbReference type="InterPro" id="IPR033734">
    <property type="entry name" value="Jacalin-like_lectin_dom_plant"/>
</dbReference>
<dbReference type="SMART" id="SM00915">
    <property type="entry name" value="Jacalin"/>
    <property type="match status" value="5"/>
</dbReference>
<dbReference type="CDD" id="cd09612">
    <property type="entry name" value="Jacalin"/>
    <property type="match status" value="5"/>
</dbReference>
<dbReference type="Pfam" id="PF01419">
    <property type="entry name" value="Jacalin"/>
    <property type="match status" value="5"/>
</dbReference>
<comment type="similarity">
    <text evidence="1">Belongs to the jacalin lectin family.</text>
</comment>
<dbReference type="PANTHER" id="PTHR47293">
    <property type="entry name" value="JACALIN-RELATED LECTIN 3"/>
    <property type="match status" value="1"/>
</dbReference>
<feature type="domain" description="Jacalin-type lectin" evidence="4">
    <location>
        <begin position="614"/>
        <end position="758"/>
    </location>
</feature>
<keyword evidence="3" id="KW-0677">Repeat</keyword>
<dbReference type="Gene3D" id="2.100.10.30">
    <property type="entry name" value="Jacalin-like lectin domain"/>
    <property type="match status" value="5"/>
</dbReference>
<reference evidence="5 6" key="1">
    <citation type="submission" date="2021-05" db="EMBL/GenBank/DDBJ databases">
        <title>Genome Assembly of Synthetic Allotetraploid Brassica napus Reveals Homoeologous Exchanges between Subgenomes.</title>
        <authorList>
            <person name="Davis J.T."/>
        </authorList>
    </citation>
    <scope>NUCLEOTIDE SEQUENCE [LARGE SCALE GENOMIC DNA]</scope>
    <source>
        <strain evidence="6">cv. Da-Ae</strain>
        <tissue evidence="5">Seedling</tissue>
    </source>
</reference>
<evidence type="ECO:0000256" key="2">
    <source>
        <dbReference type="ARBA" id="ARBA00022734"/>
    </source>
</evidence>
<evidence type="ECO:0000259" key="4">
    <source>
        <dbReference type="PROSITE" id="PS51752"/>
    </source>
</evidence>
<comment type="caution">
    <text evidence="5">The sequence shown here is derived from an EMBL/GenBank/DDBJ whole genome shotgun (WGS) entry which is preliminary data.</text>
</comment>
<evidence type="ECO:0000256" key="3">
    <source>
        <dbReference type="ARBA" id="ARBA00022737"/>
    </source>
</evidence>
<dbReference type="InterPro" id="IPR036404">
    <property type="entry name" value="Jacalin-like_lectin_dom_sf"/>
</dbReference>
<name>A0ABQ8D9H5_BRANA</name>